<accession>F0W9T7</accession>
<dbReference type="AlphaFoldDB" id="F0W9T7"/>
<sequence length="145" mass="16519">MPTKAQRARMTHAEKLTLRAYHNAHPELTQEVLAVWAKIKFRLSVVPSRKTLSRVLTNHVSAFDSNSARKTNHRVLTNHVSAFDSNSARKTNHRVTSPETEERLLLWIRQCEQYKLSIITGATIRAKADKIHREIVISIPDESGS</sequence>
<organism evidence="1">
    <name type="scientific">Albugo laibachii Nc14</name>
    <dbReference type="NCBI Taxonomy" id="890382"/>
    <lineage>
        <taxon>Eukaryota</taxon>
        <taxon>Sar</taxon>
        <taxon>Stramenopiles</taxon>
        <taxon>Oomycota</taxon>
        <taxon>Peronosporomycetes</taxon>
        <taxon>Albuginales</taxon>
        <taxon>Albuginaceae</taxon>
        <taxon>Albugo</taxon>
    </lineage>
</organism>
<protein>
    <submittedName>
        <fullName evidence="1">AlNc14C42G3541 protein</fullName>
    </submittedName>
</protein>
<dbReference type="Gene3D" id="1.10.10.60">
    <property type="entry name" value="Homeodomain-like"/>
    <property type="match status" value="2"/>
</dbReference>
<reference evidence="1" key="1">
    <citation type="journal article" date="2011" name="PLoS Biol.">
        <title>Gene gain and loss during evolution of obligate parasitism in the white rust pathogen of Arabidopsis thaliana.</title>
        <authorList>
            <person name="Kemen E."/>
            <person name="Gardiner A."/>
            <person name="Schultz-Larsen T."/>
            <person name="Kemen A.C."/>
            <person name="Balmuth A.L."/>
            <person name="Robert-Seilaniantz A."/>
            <person name="Bailey K."/>
            <person name="Holub E."/>
            <person name="Studholme D.J."/>
            <person name="Maclean D."/>
            <person name="Jones J.D."/>
        </authorList>
    </citation>
    <scope>NUCLEOTIDE SEQUENCE</scope>
</reference>
<evidence type="ECO:0000313" key="1">
    <source>
        <dbReference type="EMBL" id="CCA17905.1"/>
    </source>
</evidence>
<gene>
    <name evidence="1" type="primary">AlNc14C42G3541</name>
    <name evidence="1" type="ORF">ALNC14_040480</name>
</gene>
<name>F0W9T7_9STRA</name>
<reference evidence="1" key="2">
    <citation type="submission" date="2011-02" db="EMBL/GenBank/DDBJ databases">
        <authorList>
            <person name="MacLean D."/>
        </authorList>
    </citation>
    <scope>NUCLEOTIDE SEQUENCE</scope>
</reference>
<dbReference type="EMBL" id="FR824087">
    <property type="protein sequence ID" value="CCA17905.1"/>
    <property type="molecule type" value="Genomic_DNA"/>
</dbReference>
<dbReference type="HOGENOM" id="CLU_1790461_0_0_1"/>
<proteinExistence type="predicted"/>